<dbReference type="InterPro" id="IPR012094">
    <property type="entry name" value="tRNA_Ile_lys_synt"/>
</dbReference>
<feature type="domain" description="tRNA(Ile)-lysidine/2-thiocytidine synthase N-terminal" evidence="7">
    <location>
        <begin position="15"/>
        <end position="194"/>
    </location>
</feature>
<dbReference type="InterPro" id="IPR014729">
    <property type="entry name" value="Rossmann-like_a/b/a_fold"/>
</dbReference>
<keyword evidence="2 6" id="KW-0819">tRNA processing</keyword>
<evidence type="ECO:0000259" key="7">
    <source>
        <dbReference type="Pfam" id="PF01171"/>
    </source>
</evidence>
<dbReference type="InterPro" id="IPR012795">
    <property type="entry name" value="tRNA_Ile_lys_synt_N"/>
</dbReference>
<keyword evidence="1 6" id="KW-0436">Ligase</keyword>
<keyword evidence="6" id="KW-0963">Cytoplasm</keyword>
<reference evidence="8" key="1">
    <citation type="submission" date="2021-01" db="EMBL/GenBank/DDBJ databases">
        <title>Modified the classification status of verrucomicrobia.</title>
        <authorList>
            <person name="Feng X."/>
        </authorList>
    </citation>
    <scope>NUCLEOTIDE SEQUENCE</scope>
    <source>
        <strain evidence="8">KCTC 22041</strain>
    </source>
</reference>
<sequence length="316" mass="34783">MSADWFDQMPKTHRWLVGVSGGADSMALLNLLVDQGFRELVVCHLNHRLRGAAADDDADFVANAADRLGLSVEMGTADVPSLMQKSGISLETAAREARQDFFANCASRWQCPRVILAHHAEDQAETVLWNLLRGSHGCRGMQRERTMGDLTYFRPLLGVRRAELRDYLRSKGLPWREDASNAEPIAVRNRLRNEAMPLLAEISGRDLVQALGSAAESDAGLREIAAFALHQAEVRDPQGRLHLPKMRTLPVALQKAALVAFLADAGVGDISRRTISCCIELLSPEGPTAVDLANGKRLRRRAGRLLVESQHGQELD</sequence>
<comment type="similarity">
    <text evidence="6">Belongs to the tRNA(Ile)-lysidine synthase family.</text>
</comment>
<keyword evidence="4 6" id="KW-0067">ATP-binding</keyword>
<dbReference type="CDD" id="cd01992">
    <property type="entry name" value="TilS_N"/>
    <property type="match status" value="1"/>
</dbReference>
<evidence type="ECO:0000256" key="4">
    <source>
        <dbReference type="ARBA" id="ARBA00022840"/>
    </source>
</evidence>
<dbReference type="Pfam" id="PF01171">
    <property type="entry name" value="ATP_bind_3"/>
    <property type="match status" value="1"/>
</dbReference>
<dbReference type="EMBL" id="JAENIJ010000008">
    <property type="protein sequence ID" value="MBK1882149.1"/>
    <property type="molecule type" value="Genomic_DNA"/>
</dbReference>
<comment type="catalytic activity">
    <reaction evidence="5 6">
        <text>cytidine(34) in tRNA(Ile2) + L-lysine + ATP = lysidine(34) in tRNA(Ile2) + AMP + diphosphate + H(+)</text>
        <dbReference type="Rhea" id="RHEA:43744"/>
        <dbReference type="Rhea" id="RHEA-COMP:10625"/>
        <dbReference type="Rhea" id="RHEA-COMP:10670"/>
        <dbReference type="ChEBI" id="CHEBI:15378"/>
        <dbReference type="ChEBI" id="CHEBI:30616"/>
        <dbReference type="ChEBI" id="CHEBI:32551"/>
        <dbReference type="ChEBI" id="CHEBI:33019"/>
        <dbReference type="ChEBI" id="CHEBI:82748"/>
        <dbReference type="ChEBI" id="CHEBI:83665"/>
        <dbReference type="ChEBI" id="CHEBI:456215"/>
        <dbReference type="EC" id="6.3.4.19"/>
    </reaction>
</comment>
<evidence type="ECO:0000256" key="6">
    <source>
        <dbReference type="HAMAP-Rule" id="MF_01161"/>
    </source>
</evidence>
<dbReference type="SUPFAM" id="SSF52402">
    <property type="entry name" value="Adenine nucleotide alpha hydrolases-like"/>
    <property type="match status" value="1"/>
</dbReference>
<evidence type="ECO:0000256" key="3">
    <source>
        <dbReference type="ARBA" id="ARBA00022741"/>
    </source>
</evidence>
<dbReference type="RefSeq" id="WP_200269009.1">
    <property type="nucleotide sequence ID" value="NZ_JAENIJ010000008.1"/>
</dbReference>
<dbReference type="InterPro" id="IPR011063">
    <property type="entry name" value="TilS/TtcA_N"/>
</dbReference>
<dbReference type="NCBIfam" id="TIGR02432">
    <property type="entry name" value="lysidine_TilS_N"/>
    <property type="match status" value="1"/>
</dbReference>
<evidence type="ECO:0000256" key="5">
    <source>
        <dbReference type="ARBA" id="ARBA00048539"/>
    </source>
</evidence>
<feature type="binding site" evidence="6">
    <location>
        <begin position="20"/>
        <end position="25"/>
    </location>
    <ligand>
        <name>ATP</name>
        <dbReference type="ChEBI" id="CHEBI:30616"/>
    </ligand>
</feature>
<dbReference type="EC" id="6.3.4.19" evidence="6"/>
<dbReference type="GO" id="GO:0032267">
    <property type="term" value="F:tRNA(Ile)-lysidine synthase activity"/>
    <property type="evidence" value="ECO:0007669"/>
    <property type="project" value="UniProtKB-EC"/>
</dbReference>
<keyword evidence="9" id="KW-1185">Reference proteome</keyword>
<evidence type="ECO:0000313" key="9">
    <source>
        <dbReference type="Proteomes" id="UP000603141"/>
    </source>
</evidence>
<comment type="subcellular location">
    <subcellularLocation>
        <location evidence="6">Cytoplasm</location>
    </subcellularLocation>
</comment>
<comment type="caution">
    <text evidence="8">The sequence shown here is derived from an EMBL/GenBank/DDBJ whole genome shotgun (WGS) entry which is preliminary data.</text>
</comment>
<keyword evidence="3 6" id="KW-0547">Nucleotide-binding</keyword>
<dbReference type="HAMAP" id="MF_01161">
    <property type="entry name" value="tRNA_Ile_lys_synt"/>
    <property type="match status" value="1"/>
</dbReference>
<comment type="domain">
    <text evidence="6">The N-terminal region contains the highly conserved SGGXDS motif, predicted to be a P-loop motif involved in ATP binding.</text>
</comment>
<dbReference type="GO" id="GO:0006400">
    <property type="term" value="P:tRNA modification"/>
    <property type="evidence" value="ECO:0007669"/>
    <property type="project" value="UniProtKB-UniRule"/>
</dbReference>
<dbReference type="PANTHER" id="PTHR43033:SF1">
    <property type="entry name" value="TRNA(ILE)-LYSIDINE SYNTHASE-RELATED"/>
    <property type="match status" value="1"/>
</dbReference>
<dbReference type="PANTHER" id="PTHR43033">
    <property type="entry name" value="TRNA(ILE)-LYSIDINE SYNTHASE-RELATED"/>
    <property type="match status" value="1"/>
</dbReference>
<evidence type="ECO:0000313" key="8">
    <source>
        <dbReference type="EMBL" id="MBK1882149.1"/>
    </source>
</evidence>
<dbReference type="Gene3D" id="3.40.50.620">
    <property type="entry name" value="HUPs"/>
    <property type="match status" value="1"/>
</dbReference>
<name>A0A934S6M5_9BACT</name>
<comment type="function">
    <text evidence="6">Ligates lysine onto the cytidine present at position 34 of the AUA codon-specific tRNA(Ile) that contains the anticodon CAU, in an ATP-dependent manner. Cytidine is converted to lysidine, thus changing the amino acid specificity of the tRNA from methionine to isoleucine.</text>
</comment>
<evidence type="ECO:0000256" key="2">
    <source>
        <dbReference type="ARBA" id="ARBA00022694"/>
    </source>
</evidence>
<evidence type="ECO:0000256" key="1">
    <source>
        <dbReference type="ARBA" id="ARBA00022598"/>
    </source>
</evidence>
<dbReference type="AlphaFoldDB" id="A0A934S6M5"/>
<gene>
    <name evidence="6 8" type="primary">tilS</name>
    <name evidence="8" type="ORF">JIN85_06975</name>
</gene>
<dbReference type="Proteomes" id="UP000603141">
    <property type="component" value="Unassembled WGS sequence"/>
</dbReference>
<dbReference type="GO" id="GO:0005737">
    <property type="term" value="C:cytoplasm"/>
    <property type="evidence" value="ECO:0007669"/>
    <property type="project" value="UniProtKB-SubCell"/>
</dbReference>
<organism evidence="8 9">
    <name type="scientific">Luteolibacter pohnpeiensis</name>
    <dbReference type="NCBI Taxonomy" id="454153"/>
    <lineage>
        <taxon>Bacteria</taxon>
        <taxon>Pseudomonadati</taxon>
        <taxon>Verrucomicrobiota</taxon>
        <taxon>Verrucomicrobiia</taxon>
        <taxon>Verrucomicrobiales</taxon>
        <taxon>Verrucomicrobiaceae</taxon>
        <taxon>Luteolibacter</taxon>
    </lineage>
</organism>
<proteinExistence type="inferred from homology"/>
<dbReference type="GO" id="GO:0005524">
    <property type="term" value="F:ATP binding"/>
    <property type="evidence" value="ECO:0007669"/>
    <property type="project" value="UniProtKB-UniRule"/>
</dbReference>
<accession>A0A934S6M5</accession>
<protein>
    <recommendedName>
        <fullName evidence="6">tRNA(Ile)-lysidine synthase</fullName>
        <ecNumber evidence="6">6.3.4.19</ecNumber>
    </recommendedName>
    <alternativeName>
        <fullName evidence="6">tRNA(Ile)-2-lysyl-cytidine synthase</fullName>
    </alternativeName>
    <alternativeName>
        <fullName evidence="6">tRNA(Ile)-lysidine synthetase</fullName>
    </alternativeName>
</protein>